<keyword evidence="1" id="KW-0732">Signal</keyword>
<feature type="domain" description="DUF4097" evidence="2">
    <location>
        <begin position="92"/>
        <end position="253"/>
    </location>
</feature>
<dbReference type="Pfam" id="PF13349">
    <property type="entry name" value="DUF4097"/>
    <property type="match status" value="1"/>
</dbReference>
<sequence>MKQLGLWVLLLFIAGVSGAEAQKKEVTEVIKKQIALSNQEANMLIVKNVFGDVTVEGYSGDQIILEVEKKIFAKSDKYLELGKSELTLEVIESANRVVLHPMAPYMEFDGDKLKFNWCGDQGEPDYQHRMDFNIKVPNAVKLDLCTVNDGEVTVRNTKGAHINAENINGGITLDGITGQTRVHCINGEVNITYADNPKNDSEYFALNGDINVHYKNSLSANIAFKSMNGEIYTDFDINKQYMKTNKSDGKKNGPKFKYEAKPVVQIGSGQVDFDFETLNGDVFIKKI</sequence>
<dbReference type="Proteomes" id="UP001203607">
    <property type="component" value="Unassembled WGS sequence"/>
</dbReference>
<gene>
    <name evidence="3" type="ORF">M3P19_12445</name>
</gene>
<proteinExistence type="predicted"/>
<accession>A0ABT0PVT9</accession>
<evidence type="ECO:0000313" key="4">
    <source>
        <dbReference type="Proteomes" id="UP001203607"/>
    </source>
</evidence>
<keyword evidence="4" id="KW-1185">Reference proteome</keyword>
<reference evidence="3 4" key="1">
    <citation type="submission" date="2022-05" db="EMBL/GenBank/DDBJ databases">
        <authorList>
            <person name="Park J.-S."/>
        </authorList>
    </citation>
    <scope>NUCLEOTIDE SEQUENCE [LARGE SCALE GENOMIC DNA]</scope>
    <source>
        <strain evidence="3 4">2012CJ35-5</strain>
    </source>
</reference>
<dbReference type="EMBL" id="JAMFMA010000003">
    <property type="protein sequence ID" value="MCL6274822.1"/>
    <property type="molecule type" value="Genomic_DNA"/>
</dbReference>
<dbReference type="RefSeq" id="WP_249658009.1">
    <property type="nucleotide sequence ID" value="NZ_JAMFMA010000003.1"/>
</dbReference>
<evidence type="ECO:0000256" key="1">
    <source>
        <dbReference type="SAM" id="SignalP"/>
    </source>
</evidence>
<name>A0ABT0PVT9_9FLAO</name>
<evidence type="ECO:0000259" key="2">
    <source>
        <dbReference type="Pfam" id="PF13349"/>
    </source>
</evidence>
<feature type="signal peptide" evidence="1">
    <location>
        <begin position="1"/>
        <end position="21"/>
    </location>
</feature>
<organism evidence="3 4">
    <name type="scientific">Flagellimonas spongiicola</name>
    <dbReference type="NCBI Taxonomy" id="2942208"/>
    <lineage>
        <taxon>Bacteria</taxon>
        <taxon>Pseudomonadati</taxon>
        <taxon>Bacteroidota</taxon>
        <taxon>Flavobacteriia</taxon>
        <taxon>Flavobacteriales</taxon>
        <taxon>Flavobacteriaceae</taxon>
        <taxon>Flagellimonas</taxon>
    </lineage>
</organism>
<protein>
    <recommendedName>
        <fullName evidence="2">DUF4097 domain-containing protein</fullName>
    </recommendedName>
</protein>
<evidence type="ECO:0000313" key="3">
    <source>
        <dbReference type="EMBL" id="MCL6274822.1"/>
    </source>
</evidence>
<feature type="chain" id="PRO_5046467017" description="DUF4097 domain-containing protein" evidence="1">
    <location>
        <begin position="22"/>
        <end position="287"/>
    </location>
</feature>
<dbReference type="InterPro" id="IPR025164">
    <property type="entry name" value="Toastrack_DUF4097"/>
</dbReference>
<comment type="caution">
    <text evidence="3">The sequence shown here is derived from an EMBL/GenBank/DDBJ whole genome shotgun (WGS) entry which is preliminary data.</text>
</comment>